<dbReference type="Pfam" id="PF03471">
    <property type="entry name" value="CorC_HlyC"/>
    <property type="match status" value="1"/>
</dbReference>
<dbReference type="Pfam" id="PF00571">
    <property type="entry name" value="CBS"/>
    <property type="match status" value="2"/>
</dbReference>
<keyword evidence="6 10" id="KW-1133">Transmembrane helix</keyword>
<feature type="compositionally biased region" description="Basic and acidic residues" evidence="11">
    <location>
        <begin position="528"/>
        <end position="542"/>
    </location>
</feature>
<comment type="similarity">
    <text evidence="2">Belongs to the UPF0053 family.</text>
</comment>
<protein>
    <recommendedName>
        <fullName evidence="17">HlyC/CorC family transporter</fullName>
    </recommendedName>
</protein>
<dbReference type="Gene3D" id="3.10.580.10">
    <property type="entry name" value="CBS-domain"/>
    <property type="match status" value="1"/>
</dbReference>
<evidence type="ECO:0000256" key="10">
    <source>
        <dbReference type="PROSITE-ProRule" id="PRU01193"/>
    </source>
</evidence>
<evidence type="ECO:0000256" key="9">
    <source>
        <dbReference type="PROSITE-ProRule" id="PRU00703"/>
    </source>
</evidence>
<evidence type="ECO:0008006" key="17">
    <source>
        <dbReference type="Google" id="ProtNLM"/>
    </source>
</evidence>
<dbReference type="PANTHER" id="PTHR43099:SF2">
    <property type="entry name" value="UPF0053 PROTEIN YRKA"/>
    <property type="match status" value="1"/>
</dbReference>
<dbReference type="CDD" id="cd04590">
    <property type="entry name" value="CBS_pair_CorC_HlyC_assoc"/>
    <property type="match status" value="1"/>
</dbReference>
<evidence type="ECO:0000256" key="5">
    <source>
        <dbReference type="ARBA" id="ARBA00022737"/>
    </source>
</evidence>
<keyword evidence="5" id="KW-0677">Repeat</keyword>
<dbReference type="InterPro" id="IPR046342">
    <property type="entry name" value="CBS_dom_sf"/>
</dbReference>
<keyword evidence="3" id="KW-1003">Cell membrane</keyword>
<feature type="region of interest" description="Disordered" evidence="11">
    <location>
        <begin position="53"/>
        <end position="87"/>
    </location>
</feature>
<feature type="transmembrane region" description="Helical" evidence="12">
    <location>
        <begin position="157"/>
        <end position="184"/>
    </location>
</feature>
<dbReference type="PROSITE" id="PS51846">
    <property type="entry name" value="CNNM"/>
    <property type="match status" value="1"/>
</dbReference>
<dbReference type="InterPro" id="IPR036318">
    <property type="entry name" value="FAD-bd_PCMH-like_sf"/>
</dbReference>
<feature type="domain" description="CBS" evidence="13">
    <location>
        <begin position="315"/>
        <end position="376"/>
    </location>
</feature>
<feature type="domain" description="CNNM transmembrane" evidence="14">
    <location>
        <begin position="97"/>
        <end position="299"/>
    </location>
</feature>
<dbReference type="SMART" id="SM01091">
    <property type="entry name" value="CorC_HlyC"/>
    <property type="match status" value="1"/>
</dbReference>
<dbReference type="GO" id="GO:0005886">
    <property type="term" value="C:plasma membrane"/>
    <property type="evidence" value="ECO:0007669"/>
    <property type="project" value="UniProtKB-SubCell"/>
</dbReference>
<dbReference type="PROSITE" id="PS51371">
    <property type="entry name" value="CBS"/>
    <property type="match status" value="2"/>
</dbReference>
<evidence type="ECO:0000259" key="14">
    <source>
        <dbReference type="PROSITE" id="PS51846"/>
    </source>
</evidence>
<proteinExistence type="inferred from homology"/>
<keyword evidence="7 9" id="KW-0129">CBS domain</keyword>
<feature type="compositionally biased region" description="Basic and acidic residues" evidence="11">
    <location>
        <begin position="64"/>
        <end position="79"/>
    </location>
</feature>
<dbReference type="Proteomes" id="UP000732377">
    <property type="component" value="Unassembled WGS sequence"/>
</dbReference>
<evidence type="ECO:0000256" key="11">
    <source>
        <dbReference type="SAM" id="MobiDB-lite"/>
    </source>
</evidence>
<dbReference type="SUPFAM" id="SSF54631">
    <property type="entry name" value="CBS-domain pair"/>
    <property type="match status" value="1"/>
</dbReference>
<dbReference type="Gene3D" id="3.30.465.10">
    <property type="match status" value="1"/>
</dbReference>
<dbReference type="EMBL" id="PIUK01000024">
    <property type="protein sequence ID" value="MBY6275423.1"/>
    <property type="molecule type" value="Genomic_DNA"/>
</dbReference>
<feature type="transmembrane region" description="Helical" evidence="12">
    <location>
        <begin position="104"/>
        <end position="126"/>
    </location>
</feature>
<evidence type="ECO:0000256" key="6">
    <source>
        <dbReference type="ARBA" id="ARBA00022989"/>
    </source>
</evidence>
<comment type="caution">
    <text evidence="15">The sequence shown here is derived from an EMBL/GenBank/DDBJ whole genome shotgun (WGS) entry which is preliminary data.</text>
</comment>
<dbReference type="InterPro" id="IPR005170">
    <property type="entry name" value="Transptr-assoc_dom"/>
</dbReference>
<evidence type="ECO:0000256" key="12">
    <source>
        <dbReference type="SAM" id="Phobius"/>
    </source>
</evidence>
<keyword evidence="4 10" id="KW-0812">Transmembrane</keyword>
<reference evidence="15" key="1">
    <citation type="submission" date="2017-11" db="EMBL/GenBank/DDBJ databases">
        <title>Three new genomes from thermophilic consortium.</title>
        <authorList>
            <person name="Quaggio R."/>
            <person name="Amgarten D."/>
            <person name="Setubal J.C."/>
        </authorList>
    </citation>
    <scope>NUCLEOTIDE SEQUENCE</scope>
    <source>
        <strain evidence="15">ZCTH01-B2</strain>
    </source>
</reference>
<dbReference type="SUPFAM" id="SSF56176">
    <property type="entry name" value="FAD-binding/transporter-associated domain-like"/>
    <property type="match status" value="1"/>
</dbReference>
<dbReference type="InterPro" id="IPR000644">
    <property type="entry name" value="CBS_dom"/>
</dbReference>
<feature type="domain" description="CBS" evidence="13">
    <location>
        <begin position="380"/>
        <end position="436"/>
    </location>
</feature>
<dbReference type="InterPro" id="IPR051676">
    <property type="entry name" value="UPF0053_domain"/>
</dbReference>
<accession>A0A953LFP8</accession>
<dbReference type="InterPro" id="IPR016169">
    <property type="entry name" value="FAD-bd_PCMH_sub2"/>
</dbReference>
<evidence type="ECO:0000256" key="7">
    <source>
        <dbReference type="ARBA" id="ARBA00023122"/>
    </source>
</evidence>
<feature type="compositionally biased region" description="Basic and acidic residues" evidence="11">
    <location>
        <begin position="17"/>
        <end position="35"/>
    </location>
</feature>
<evidence type="ECO:0000256" key="8">
    <source>
        <dbReference type="ARBA" id="ARBA00023136"/>
    </source>
</evidence>
<dbReference type="SMART" id="SM00116">
    <property type="entry name" value="CBS"/>
    <property type="match status" value="1"/>
</dbReference>
<feature type="transmembrane region" description="Helical" evidence="12">
    <location>
        <begin position="196"/>
        <end position="221"/>
    </location>
</feature>
<evidence type="ECO:0000256" key="2">
    <source>
        <dbReference type="ARBA" id="ARBA00006337"/>
    </source>
</evidence>
<organism evidence="15 16">
    <name type="scientific">Symbiobacterium thermophilum</name>
    <dbReference type="NCBI Taxonomy" id="2734"/>
    <lineage>
        <taxon>Bacteria</taxon>
        <taxon>Bacillati</taxon>
        <taxon>Bacillota</taxon>
        <taxon>Clostridia</taxon>
        <taxon>Eubacteriales</taxon>
        <taxon>Symbiobacteriaceae</taxon>
        <taxon>Symbiobacterium</taxon>
    </lineage>
</organism>
<dbReference type="Pfam" id="PF01595">
    <property type="entry name" value="CNNM"/>
    <property type="match status" value="1"/>
</dbReference>
<gene>
    <name evidence="15" type="ORF">CWE10_04260</name>
</gene>
<evidence type="ECO:0000256" key="4">
    <source>
        <dbReference type="ARBA" id="ARBA00022692"/>
    </source>
</evidence>
<dbReference type="GO" id="GO:0050660">
    <property type="term" value="F:flavin adenine dinucleotide binding"/>
    <property type="evidence" value="ECO:0007669"/>
    <property type="project" value="InterPro"/>
</dbReference>
<keyword evidence="8 10" id="KW-0472">Membrane</keyword>
<evidence type="ECO:0000313" key="16">
    <source>
        <dbReference type="Proteomes" id="UP000732377"/>
    </source>
</evidence>
<dbReference type="FunFam" id="3.10.580.10:FF:000002">
    <property type="entry name" value="Magnesium/cobalt efflux protein CorC"/>
    <property type="match status" value="1"/>
</dbReference>
<dbReference type="PANTHER" id="PTHR43099">
    <property type="entry name" value="UPF0053 PROTEIN YRKA"/>
    <property type="match status" value="1"/>
</dbReference>
<dbReference type="InterPro" id="IPR002550">
    <property type="entry name" value="CNNM"/>
</dbReference>
<name>A0A953LFP8_SYMTR</name>
<dbReference type="AlphaFoldDB" id="A0A953LFP8"/>
<evidence type="ECO:0000256" key="1">
    <source>
        <dbReference type="ARBA" id="ARBA00004651"/>
    </source>
</evidence>
<evidence type="ECO:0000256" key="3">
    <source>
        <dbReference type="ARBA" id="ARBA00022475"/>
    </source>
</evidence>
<feature type="region of interest" description="Disordered" evidence="11">
    <location>
        <begin position="513"/>
        <end position="550"/>
    </location>
</feature>
<comment type="subcellular location">
    <subcellularLocation>
        <location evidence="1">Cell membrane</location>
        <topology evidence="1">Multi-pass membrane protein</topology>
    </subcellularLocation>
</comment>
<sequence>MEQQGRRPGGLRQPGRRAGDREPARHPVRGADRPRAAAGVVLPLYRLRGLQGVQAQRRGAPSGPERHAGPADRLERRPEAGAPGGRRGRIVAVRGGTVVQHWRALGLILGLVLINAFFAAGEIAVVSARPVRIRQLAEQGNPSAWALLQLMKDQSRFLATIQVGITLAGFLASASAAVGLSAGLGAALQRLGVSPAVAGSAAVVAVTLLLSYLTLVLGELVPKRIALQSPERVALLVARPVLLIARLTRPFVALLTASTNLVVRLLGGQAQPAERGISEEELRLYVAENTGLQEAEKRMIAGVFSFGDRSVRQVMVPRTEMACLHQDAPLPEALAEVRRHGFWRYPVYREDYDDIVGMVTVKDLLRHADPQAGLRTVADVMRPAWFVPESKQALSLLKEMQAADEQLAVVVDEYGGVSGLVTMEDLLEEIIGEIAEEPSPPSAEPRELELDGGEPVDEVAEQLHIPIPRSPHYETLAGYILHHLGAIPSEGDELAVSGWRLRVVRMDGHRIDRVRAVPDAPDAPGASDRPEPPERQGMRDRASPSGPPAS</sequence>
<feature type="region of interest" description="Disordered" evidence="11">
    <location>
        <begin position="1"/>
        <end position="35"/>
    </location>
</feature>
<evidence type="ECO:0000259" key="13">
    <source>
        <dbReference type="PROSITE" id="PS51371"/>
    </source>
</evidence>
<evidence type="ECO:0000313" key="15">
    <source>
        <dbReference type="EMBL" id="MBY6275423.1"/>
    </source>
</evidence>
<dbReference type="InterPro" id="IPR044751">
    <property type="entry name" value="Ion_transp-like_CBS"/>
</dbReference>